<proteinExistence type="predicted"/>
<dbReference type="KEGG" id="pfs:PFLU_3761"/>
<reference evidence="2" key="1">
    <citation type="journal article" date="2009" name="Genome Biol.">
        <title>Genomic and genetic analyses of diversity and plant interactions of Pseudomonas fluorescens.</title>
        <authorList>
            <person name="Silby M.W."/>
            <person name="Cerdeno-Tarraga A.M."/>
            <person name="Vernikos G.S."/>
            <person name="Giddens S.R."/>
            <person name="Jackson R.W."/>
            <person name="Preston G.M."/>
            <person name="Zhang X.X."/>
            <person name="Moon C.D."/>
            <person name="Gehrig S.M."/>
            <person name="Godfrey S.A."/>
            <person name="Knight C.G."/>
            <person name="Malone J.G."/>
            <person name="Robinson Z."/>
            <person name="Spiers A.J."/>
            <person name="Harris S."/>
            <person name="Challis G.L."/>
            <person name="Yaxley A.M."/>
            <person name="Harris D."/>
            <person name="Seeger K."/>
            <person name="Murphy L."/>
            <person name="Rutter S."/>
            <person name="Squares R."/>
            <person name="Quail M.A."/>
            <person name="Saunders E."/>
            <person name="Mavromatis K."/>
            <person name="Brettin T.S."/>
            <person name="Bentley S.D."/>
            <person name="Hothersall J."/>
            <person name="Stephens E."/>
            <person name="Thomas C.M."/>
            <person name="Parkhill J."/>
            <person name="Levy S.B."/>
            <person name="Rainey P.B."/>
            <person name="Thomson N.R."/>
        </authorList>
    </citation>
    <scope>NUCLEOTIDE SEQUENCE [LARGE SCALE GENOMIC DNA]</scope>
    <source>
        <strain evidence="2">SBW25</strain>
    </source>
</reference>
<accession>C3JY17</accession>
<evidence type="ECO:0000313" key="2">
    <source>
        <dbReference type="EMBL" id="CAY50042.1"/>
    </source>
</evidence>
<dbReference type="AlphaFoldDB" id="C3JY17"/>
<protein>
    <submittedName>
        <fullName evidence="2">Uncharacterized protein</fullName>
    </submittedName>
</protein>
<sequence length="84" mass="9914">MPSRDALRKPQKNLKWLLHLPSFSNHPLKSNLRHQHTRLRDMRLYLRAPALTPQSPPLRRPLRQNQKQTLTKIALSNAVKKSMF</sequence>
<dbReference type="Proteomes" id="UP001152918">
    <property type="component" value="Chromosome"/>
</dbReference>
<dbReference type="HOGENOM" id="CLU_2525000_0_0_6"/>
<organism evidence="2">
    <name type="scientific">Pseudomonas fluorescens (strain SBW25)</name>
    <dbReference type="NCBI Taxonomy" id="216595"/>
    <lineage>
        <taxon>Bacteria</taxon>
        <taxon>Pseudomonadati</taxon>
        <taxon>Pseudomonadota</taxon>
        <taxon>Gammaproteobacteria</taxon>
        <taxon>Pseudomonadales</taxon>
        <taxon>Pseudomonadaceae</taxon>
        <taxon>Pseudomonas</taxon>
    </lineage>
</organism>
<evidence type="ECO:0000313" key="1">
    <source>
        <dbReference type="EMBL" id="CAI2797958.1"/>
    </source>
</evidence>
<name>C3JY17_PSEFS</name>
<gene>
    <name evidence="2" type="ordered locus">PFLU_3761</name>
</gene>
<dbReference type="EMBL" id="OV986001">
    <property type="protein sequence ID" value="CAI2797958.1"/>
    <property type="molecule type" value="Genomic_DNA"/>
</dbReference>
<dbReference type="EMBL" id="AM181176">
    <property type="protein sequence ID" value="CAY50042.1"/>
    <property type="molecule type" value="Genomic_DNA"/>
</dbReference>
<reference evidence="1" key="2">
    <citation type="submission" date="2023-10" db="EMBL/GenBank/DDBJ databases">
        <authorList>
            <person name="Fortmann-Grote C."/>
        </authorList>
    </citation>
    <scope>NUCLEOTIDE SEQUENCE</scope>
    <source>
        <strain evidence="1">SBW25</strain>
    </source>
</reference>